<evidence type="ECO:0000313" key="9">
    <source>
        <dbReference type="Proteomes" id="UP000039865"/>
    </source>
</evidence>
<keyword evidence="2" id="KW-0645">Protease</keyword>
<feature type="compositionally biased region" description="Polar residues" evidence="5">
    <location>
        <begin position="577"/>
        <end position="603"/>
    </location>
</feature>
<dbReference type="InterPro" id="IPR001461">
    <property type="entry name" value="Aspartic_peptidase_A1"/>
</dbReference>
<accession>A0A078A556</accession>
<keyword evidence="6" id="KW-0732">Signal</keyword>
<proteinExistence type="inferred from homology"/>
<dbReference type="PROSITE" id="PS51767">
    <property type="entry name" value="PEPTIDASE_A1"/>
    <property type="match status" value="1"/>
</dbReference>
<evidence type="ECO:0000256" key="5">
    <source>
        <dbReference type="SAM" id="MobiDB-lite"/>
    </source>
</evidence>
<dbReference type="SUPFAM" id="SSF50630">
    <property type="entry name" value="Acid proteases"/>
    <property type="match status" value="1"/>
</dbReference>
<dbReference type="GO" id="GO:0004190">
    <property type="term" value="F:aspartic-type endopeptidase activity"/>
    <property type="evidence" value="ECO:0007669"/>
    <property type="project" value="UniProtKB-KW"/>
</dbReference>
<sequence>MRHLRIQILLLISLQIAQYFANPCIDFYLYKQNIERQNGFKESQSDYIRNSRAKTRDEIPQKDGTLIIPFLSKSQILKLRSVDLSNQDVDEEFYDRGNQGVTDYDYVVPVCFNNQTFVLKLDFSTTLIYVAGVDLEQESIRKYMATYSLTHDKGRKYLNLQDALLAFSMFEYHQLSSYSDQKLNYSFQGDYILENVEVVYTQASQNLNSQKSQKNDDKHIVGLVKIQNHPYINKNINGLFGLGSQHLDNSYQESFLNKIKLGLNGRVFSICLNGPQESGGYLIIGGYDMQIMDIEHKITWIRFSKVNQYMSFANSIRFGDKVIQSKQISYYQLFRANIIFETKTPYILVSENFLNNFQREFIDKVCERTKFKQIKEFCNIDSHILRGHRLNLSSSDFDLIENLPQLSLDFNRDGVHFYVNNYITRCINIDPRSKSNEFCSLIRIQNLYDPNEIEMITIGSQVIRNYYTIIDNQLSRIGFSNKRNQFCSPEKSDFIIPINDNNQLRLGINCCFLIMILVIAGKSTSGCVQFFDFGSQSGSASSNQQQNDQISNNNGDEQTIPHDNFQDESSQLDEDSISGNSASHRQSQVHQRQPAQQVNQRNGSVAVAGERHQTHTFRSDEKSEFH</sequence>
<evidence type="ECO:0000259" key="7">
    <source>
        <dbReference type="PROSITE" id="PS51767"/>
    </source>
</evidence>
<feature type="chain" id="PRO_5001729187" description="Peptidase A1 domain-containing protein" evidence="6">
    <location>
        <begin position="22"/>
        <end position="626"/>
    </location>
</feature>
<dbReference type="Pfam" id="PF00026">
    <property type="entry name" value="Asp"/>
    <property type="match status" value="1"/>
</dbReference>
<evidence type="ECO:0000256" key="1">
    <source>
        <dbReference type="ARBA" id="ARBA00007447"/>
    </source>
</evidence>
<keyword evidence="3" id="KW-0064">Aspartyl protease</keyword>
<dbReference type="PANTHER" id="PTHR47966:SF51">
    <property type="entry name" value="BETA-SITE APP-CLEAVING ENZYME, ISOFORM A-RELATED"/>
    <property type="match status" value="1"/>
</dbReference>
<evidence type="ECO:0000256" key="2">
    <source>
        <dbReference type="ARBA" id="ARBA00022670"/>
    </source>
</evidence>
<feature type="signal peptide" evidence="6">
    <location>
        <begin position="1"/>
        <end position="21"/>
    </location>
</feature>
<dbReference type="Proteomes" id="UP000039865">
    <property type="component" value="Unassembled WGS sequence"/>
</dbReference>
<reference evidence="8 9" key="1">
    <citation type="submission" date="2014-06" db="EMBL/GenBank/DDBJ databases">
        <authorList>
            <person name="Swart Estienne"/>
        </authorList>
    </citation>
    <scope>NUCLEOTIDE SEQUENCE [LARGE SCALE GENOMIC DNA]</scope>
    <source>
        <strain evidence="8 9">130c</strain>
    </source>
</reference>
<dbReference type="InterPro" id="IPR021109">
    <property type="entry name" value="Peptidase_aspartic_dom_sf"/>
</dbReference>
<keyword evidence="4" id="KW-0378">Hydrolase</keyword>
<feature type="compositionally biased region" description="Low complexity" evidence="5">
    <location>
        <begin position="538"/>
        <end position="556"/>
    </location>
</feature>
<dbReference type="InParanoid" id="A0A078A556"/>
<evidence type="ECO:0000256" key="4">
    <source>
        <dbReference type="ARBA" id="ARBA00022801"/>
    </source>
</evidence>
<feature type="region of interest" description="Disordered" evidence="5">
    <location>
        <begin position="538"/>
        <end position="626"/>
    </location>
</feature>
<evidence type="ECO:0000256" key="6">
    <source>
        <dbReference type="SAM" id="SignalP"/>
    </source>
</evidence>
<gene>
    <name evidence="8" type="primary">Contig10816.g11563</name>
    <name evidence="8" type="ORF">STYLEM_5676</name>
</gene>
<feature type="domain" description="Peptidase A1" evidence="7">
    <location>
        <begin position="104"/>
        <end position="480"/>
    </location>
</feature>
<protein>
    <recommendedName>
        <fullName evidence="7">Peptidase A1 domain-containing protein</fullName>
    </recommendedName>
</protein>
<organism evidence="8 9">
    <name type="scientific">Stylonychia lemnae</name>
    <name type="common">Ciliate</name>
    <dbReference type="NCBI Taxonomy" id="5949"/>
    <lineage>
        <taxon>Eukaryota</taxon>
        <taxon>Sar</taxon>
        <taxon>Alveolata</taxon>
        <taxon>Ciliophora</taxon>
        <taxon>Intramacronucleata</taxon>
        <taxon>Spirotrichea</taxon>
        <taxon>Stichotrichia</taxon>
        <taxon>Sporadotrichida</taxon>
        <taxon>Oxytrichidae</taxon>
        <taxon>Stylonychinae</taxon>
        <taxon>Stylonychia</taxon>
    </lineage>
</organism>
<dbReference type="Gene3D" id="2.40.70.10">
    <property type="entry name" value="Acid Proteases"/>
    <property type="match status" value="2"/>
</dbReference>
<dbReference type="PANTHER" id="PTHR47966">
    <property type="entry name" value="BETA-SITE APP-CLEAVING ENZYME, ISOFORM A-RELATED"/>
    <property type="match status" value="1"/>
</dbReference>
<dbReference type="AlphaFoldDB" id="A0A078A556"/>
<comment type="similarity">
    <text evidence="1">Belongs to the peptidase A1 family.</text>
</comment>
<name>A0A078A556_STYLE</name>
<dbReference type="GO" id="GO:0006508">
    <property type="term" value="P:proteolysis"/>
    <property type="evidence" value="ECO:0007669"/>
    <property type="project" value="UniProtKB-KW"/>
</dbReference>
<evidence type="ECO:0000256" key="3">
    <source>
        <dbReference type="ARBA" id="ARBA00022750"/>
    </source>
</evidence>
<evidence type="ECO:0000313" key="8">
    <source>
        <dbReference type="EMBL" id="CDW76715.1"/>
    </source>
</evidence>
<dbReference type="InterPro" id="IPR033121">
    <property type="entry name" value="PEPTIDASE_A1"/>
</dbReference>
<dbReference type="EMBL" id="CCKQ01005471">
    <property type="protein sequence ID" value="CDW76715.1"/>
    <property type="molecule type" value="Genomic_DNA"/>
</dbReference>
<keyword evidence="9" id="KW-1185">Reference proteome</keyword>
<feature type="compositionally biased region" description="Basic and acidic residues" evidence="5">
    <location>
        <begin position="609"/>
        <end position="626"/>
    </location>
</feature>